<keyword evidence="5" id="KW-0768">Sushi</keyword>
<feature type="region of interest" description="Disordered" evidence="6">
    <location>
        <begin position="456"/>
        <end position="478"/>
    </location>
</feature>
<dbReference type="Gene3D" id="2.10.70.10">
    <property type="entry name" value="Complement Module, domain 1"/>
    <property type="match status" value="4"/>
</dbReference>
<dbReference type="InterPro" id="IPR000436">
    <property type="entry name" value="Sushi_SCR_CCP_dom"/>
</dbReference>
<dbReference type="PANTHER" id="PTHR46393">
    <property type="entry name" value="SUSHI DOMAIN-CONTAINING PROTEIN"/>
    <property type="match status" value="1"/>
</dbReference>
<dbReference type="InterPro" id="IPR035976">
    <property type="entry name" value="Sushi/SCR/CCP_sf"/>
</dbReference>
<evidence type="ECO:0000313" key="9">
    <source>
        <dbReference type="EMBL" id="AGY30684.1"/>
    </source>
</evidence>
<sequence>MALHLCIFLTIILETCIAKNDIGMCDQPWFTEYKSKTRTKGPVQVGQTVELTCRLGYFTSSKVSNITTTCQANGSWSIPSVKCEKKSCENPGELTNGNIIFDKGPDALKYGATITYVCNEGYMLLGESMRFCMLGLSGQVSWSSAAPICEKKKCIPPKFPNGTFAPQNEHYEYNDAITFTCNKGLTLIGKHTTSCGSNEWTDPIPTCERTGCKFPHISNGYISMGHSKTFDHGQSVTVKCNVGYFLQGTEMSTCTITEWNPPLADCVSLADQPTPQPPQAGNVTTHGQGHIPEDTSRGPPTPLNPEVQTTPDLNVQTETPGLENKSTVEAIPPTQHTTNAPSTSTDPIEQTPTETTHRKNTTPATEQPTLNSNPPKNITQNPDTTPTQMPTTVTTTHHKATFTASTPQYTTQPHMPFQETTSTDIPLVSTTHPNTGLPTFNTPYNITVKPTTNASFSPTDAPPVTHRPSEPTHPPIFRPPPSNTRALEKHMVIGVLSLVAIACGFITLVHYVFFR</sequence>
<evidence type="ECO:0000256" key="5">
    <source>
        <dbReference type="PROSITE-ProRule" id="PRU00302"/>
    </source>
</evidence>
<organism evidence="9 10">
    <name type="scientific">Retroperitoneal fibromatosis-associated herpesvirus</name>
    <dbReference type="NCBI Taxonomy" id="111469"/>
    <lineage>
        <taxon>Viruses</taxon>
        <taxon>Duplodnaviria</taxon>
        <taxon>Heunggongvirae</taxon>
        <taxon>Peploviricota</taxon>
        <taxon>Herviviricetes</taxon>
        <taxon>Herpesvirales</taxon>
        <taxon>Orthoherpesviridae</taxon>
        <taxon>Gammaherpesvirinae</taxon>
        <taxon>Rhadinovirus</taxon>
        <taxon>Rhadinovirus macacinegamma8</taxon>
        <taxon>Macacine gammaherpesvirus 8</taxon>
    </lineage>
</organism>
<feature type="domain" description="Sushi" evidence="8">
    <location>
        <begin position="210"/>
        <end position="268"/>
    </location>
</feature>
<dbReference type="CDD" id="cd00033">
    <property type="entry name" value="CCP"/>
    <property type="match status" value="4"/>
</dbReference>
<dbReference type="GeneID" id="65099351"/>
<evidence type="ECO:0000313" key="10">
    <source>
        <dbReference type="Proteomes" id="UP000134372"/>
    </source>
</evidence>
<evidence type="ECO:0000256" key="2">
    <source>
        <dbReference type="ARBA" id="ARBA00022737"/>
    </source>
</evidence>
<keyword evidence="7" id="KW-0472">Membrane</keyword>
<evidence type="ECO:0000256" key="4">
    <source>
        <dbReference type="ARBA" id="ARBA00023180"/>
    </source>
</evidence>
<keyword evidence="1" id="KW-0732">Signal</keyword>
<name>U5NIS9_9GAMA</name>
<protein>
    <submittedName>
        <fullName evidence="9">ORF4</fullName>
    </submittedName>
</protein>
<comment type="caution">
    <text evidence="5">Lacks conserved residue(s) required for the propagation of feature annotation.</text>
</comment>
<evidence type="ECO:0000259" key="8">
    <source>
        <dbReference type="PROSITE" id="PS50923"/>
    </source>
</evidence>
<keyword evidence="3" id="KW-1015">Disulfide bond</keyword>
<dbReference type="Pfam" id="PF00084">
    <property type="entry name" value="Sushi"/>
    <property type="match status" value="4"/>
</dbReference>
<reference evidence="9 10" key="1">
    <citation type="journal article" date="2013" name="J. Virol.">
        <title>Next-Generation Sequence Analysis of the Genome of RFHVMn, the Macaque Homolog of Kaposi's Sarcoma (KS)-Associated Herpesvirus, from a KS-Like Tumor of a Pig-Tailed Macaque.</title>
        <authorList>
            <person name="Bruce A.G."/>
            <person name="Ryan J.T."/>
            <person name="Thomas M.J."/>
            <person name="Peng X."/>
            <person name="Grundhoff A."/>
            <person name="Tsai C.C."/>
            <person name="Rose T.M."/>
        </authorList>
    </citation>
    <scope>NUCLEOTIDE SEQUENCE [LARGE SCALE GENOMIC DNA]</scope>
    <source>
        <strain evidence="9">RFHVMnM78114</strain>
    </source>
</reference>
<proteinExistence type="predicted"/>
<feature type="transmembrane region" description="Helical" evidence="7">
    <location>
        <begin position="491"/>
        <end position="514"/>
    </location>
</feature>
<feature type="compositionally biased region" description="Polar residues" evidence="6">
    <location>
        <begin position="334"/>
        <end position="354"/>
    </location>
</feature>
<dbReference type="SMART" id="SM00032">
    <property type="entry name" value="CCP"/>
    <property type="match status" value="4"/>
</dbReference>
<dbReference type="PROSITE" id="PS50923">
    <property type="entry name" value="SUSHI"/>
    <property type="match status" value="4"/>
</dbReference>
<feature type="compositionally biased region" description="Low complexity" evidence="6">
    <location>
        <begin position="379"/>
        <end position="391"/>
    </location>
</feature>
<evidence type="ECO:0000256" key="1">
    <source>
        <dbReference type="ARBA" id="ARBA00022729"/>
    </source>
</evidence>
<dbReference type="RefSeq" id="YP_010084365.1">
    <property type="nucleotide sequence ID" value="NC_055135.1"/>
</dbReference>
<evidence type="ECO:0000256" key="3">
    <source>
        <dbReference type="ARBA" id="ARBA00023157"/>
    </source>
</evidence>
<evidence type="ECO:0000256" key="6">
    <source>
        <dbReference type="SAM" id="MobiDB-lite"/>
    </source>
</evidence>
<evidence type="ECO:0000256" key="7">
    <source>
        <dbReference type="SAM" id="Phobius"/>
    </source>
</evidence>
<feature type="domain" description="Sushi" evidence="8">
    <location>
        <begin position="23"/>
        <end position="85"/>
    </location>
</feature>
<dbReference type="KEGG" id="vg:65099351"/>
<dbReference type="SUPFAM" id="SSF57535">
    <property type="entry name" value="Complement control module/SCR domain"/>
    <property type="match status" value="4"/>
</dbReference>
<keyword evidence="7" id="KW-0812">Transmembrane</keyword>
<feature type="domain" description="Sushi" evidence="8">
    <location>
        <begin position="86"/>
        <end position="151"/>
    </location>
</feature>
<keyword evidence="10" id="KW-1185">Reference proteome</keyword>
<feature type="compositionally biased region" description="Polar residues" evidence="6">
    <location>
        <begin position="306"/>
        <end position="327"/>
    </location>
</feature>
<dbReference type="Proteomes" id="UP000134372">
    <property type="component" value="Segment"/>
</dbReference>
<dbReference type="PANTHER" id="PTHR46393:SF7">
    <property type="entry name" value="COMPLEMENT C2"/>
    <property type="match status" value="1"/>
</dbReference>
<feature type="domain" description="Sushi" evidence="8">
    <location>
        <begin position="152"/>
        <end position="209"/>
    </location>
</feature>
<keyword evidence="4" id="KW-0325">Glycoprotein</keyword>
<keyword evidence="7" id="KW-1133">Transmembrane helix</keyword>
<keyword evidence="2" id="KW-0677">Repeat</keyword>
<feature type="compositionally biased region" description="Polar residues" evidence="6">
    <location>
        <begin position="361"/>
        <end position="378"/>
    </location>
</feature>
<accession>U5NIS9</accession>
<feature type="region of interest" description="Disordered" evidence="6">
    <location>
        <begin position="268"/>
        <end position="391"/>
    </location>
</feature>
<dbReference type="EMBL" id="KF703446">
    <property type="protein sequence ID" value="AGY30684.1"/>
    <property type="molecule type" value="Genomic_DNA"/>
</dbReference>